<keyword evidence="1" id="KW-0175">Coiled coil</keyword>
<dbReference type="AlphaFoldDB" id="A0A9D4S0U7"/>
<accession>A0A9D4S0U7</accession>
<feature type="compositionally biased region" description="Basic and acidic residues" evidence="2">
    <location>
        <begin position="130"/>
        <end position="142"/>
    </location>
</feature>
<feature type="region of interest" description="Disordered" evidence="2">
    <location>
        <begin position="123"/>
        <end position="142"/>
    </location>
</feature>
<reference evidence="3" key="2">
    <citation type="submission" date="2020-11" db="EMBL/GenBank/DDBJ databases">
        <authorList>
            <person name="McCartney M.A."/>
            <person name="Auch B."/>
            <person name="Kono T."/>
            <person name="Mallez S."/>
            <person name="Becker A."/>
            <person name="Gohl D.M."/>
            <person name="Silverstein K.A.T."/>
            <person name="Koren S."/>
            <person name="Bechman K.B."/>
            <person name="Herman A."/>
            <person name="Abrahante J.E."/>
            <person name="Garbe J."/>
        </authorList>
    </citation>
    <scope>NUCLEOTIDE SEQUENCE</scope>
    <source>
        <strain evidence="3">Duluth1</strain>
        <tissue evidence="3">Whole animal</tissue>
    </source>
</reference>
<feature type="coiled-coil region" evidence="1">
    <location>
        <begin position="27"/>
        <end position="72"/>
    </location>
</feature>
<evidence type="ECO:0000313" key="4">
    <source>
        <dbReference type="Proteomes" id="UP000828390"/>
    </source>
</evidence>
<evidence type="ECO:0000256" key="2">
    <source>
        <dbReference type="SAM" id="MobiDB-lite"/>
    </source>
</evidence>
<protein>
    <submittedName>
        <fullName evidence="3">Uncharacterized protein</fullName>
    </submittedName>
</protein>
<evidence type="ECO:0000313" key="3">
    <source>
        <dbReference type="EMBL" id="KAH3885722.1"/>
    </source>
</evidence>
<gene>
    <name evidence="3" type="ORF">DPMN_009718</name>
</gene>
<comment type="caution">
    <text evidence="3">The sequence shown here is derived from an EMBL/GenBank/DDBJ whole genome shotgun (WGS) entry which is preliminary data.</text>
</comment>
<dbReference type="SUPFAM" id="SSF57997">
    <property type="entry name" value="Tropomyosin"/>
    <property type="match status" value="1"/>
</dbReference>
<name>A0A9D4S0U7_DREPO</name>
<evidence type="ECO:0000256" key="1">
    <source>
        <dbReference type="SAM" id="Coils"/>
    </source>
</evidence>
<organism evidence="3 4">
    <name type="scientific">Dreissena polymorpha</name>
    <name type="common">Zebra mussel</name>
    <name type="synonym">Mytilus polymorpha</name>
    <dbReference type="NCBI Taxonomy" id="45954"/>
    <lineage>
        <taxon>Eukaryota</taxon>
        <taxon>Metazoa</taxon>
        <taxon>Spiralia</taxon>
        <taxon>Lophotrochozoa</taxon>
        <taxon>Mollusca</taxon>
        <taxon>Bivalvia</taxon>
        <taxon>Autobranchia</taxon>
        <taxon>Heteroconchia</taxon>
        <taxon>Euheterodonta</taxon>
        <taxon>Imparidentia</taxon>
        <taxon>Neoheterodontei</taxon>
        <taxon>Myida</taxon>
        <taxon>Dreissenoidea</taxon>
        <taxon>Dreissenidae</taxon>
        <taxon>Dreissena</taxon>
    </lineage>
</organism>
<dbReference type="Proteomes" id="UP000828390">
    <property type="component" value="Unassembled WGS sequence"/>
</dbReference>
<reference evidence="3" key="1">
    <citation type="journal article" date="2019" name="bioRxiv">
        <title>The Genome of the Zebra Mussel, Dreissena polymorpha: A Resource for Invasive Species Research.</title>
        <authorList>
            <person name="McCartney M.A."/>
            <person name="Auch B."/>
            <person name="Kono T."/>
            <person name="Mallez S."/>
            <person name="Zhang Y."/>
            <person name="Obille A."/>
            <person name="Becker A."/>
            <person name="Abrahante J.E."/>
            <person name="Garbe J."/>
            <person name="Badalamenti J.P."/>
            <person name="Herman A."/>
            <person name="Mangelson H."/>
            <person name="Liachko I."/>
            <person name="Sullivan S."/>
            <person name="Sone E.D."/>
            <person name="Koren S."/>
            <person name="Silverstein K.A.T."/>
            <person name="Beckman K.B."/>
            <person name="Gohl D.M."/>
        </authorList>
    </citation>
    <scope>NUCLEOTIDE SEQUENCE</scope>
    <source>
        <strain evidence="3">Duluth1</strain>
        <tissue evidence="3">Whole animal</tissue>
    </source>
</reference>
<keyword evidence="4" id="KW-1185">Reference proteome</keyword>
<sequence length="142" mass="16021">MAGTEGEHTLRDIMSCLKGISTRLEVVENKLSSLDKLEARLSSVEKDMKSLCVALESRIKTVEDRLLKLQDVTEGVDIAIAQVTSRVDHMEKERTNFRDDLSYLKAPSMRNLIFIGLPVNNTSENETPEVTEKKLREHLHAA</sequence>
<proteinExistence type="predicted"/>
<dbReference type="EMBL" id="JAIWYP010000001">
    <property type="protein sequence ID" value="KAH3885722.1"/>
    <property type="molecule type" value="Genomic_DNA"/>
</dbReference>
<dbReference type="Gene3D" id="1.20.5.340">
    <property type="match status" value="1"/>
</dbReference>